<protein>
    <submittedName>
        <fullName evidence="3">Lysostaphin resistance A-like protein</fullName>
    </submittedName>
</protein>
<dbReference type="RefSeq" id="WP_397403482.1">
    <property type="nucleotide sequence ID" value="NZ_JBIRYI010000004.1"/>
</dbReference>
<feature type="transmembrane region" description="Helical" evidence="1">
    <location>
        <begin position="157"/>
        <end position="176"/>
    </location>
</feature>
<sequence>MWQLIAVVAISFLGGQGLMAVQDNPWLTFAVGLATAVVGVVVYTWVVRVTERRPVIEVELKGAAPALTWGTLLGLGLFGLVIVNLAFLGSYTVHGLGSPTGALGLLGFMAAAAVTEELMWRGVLFRIVEGWTGTWVALTITGLLFGLAHLLNPNATLWGAVAIALEAGGMLTAAYVATRKLWVPIGLHLGWNVAGSAIFSTEVSGNDTPQGLLDATTSGHVLVTGGAFGPEGSLYSVVFCVITAAIFLVVAHRRGRIVPLNRAARAAHAADAADKAARLPA</sequence>
<dbReference type="PANTHER" id="PTHR39430">
    <property type="entry name" value="MEMBRANE-ASSOCIATED PROTEASE-RELATED"/>
    <property type="match status" value="1"/>
</dbReference>
<feature type="domain" description="CAAX prenyl protease 2/Lysostaphin resistance protein A-like" evidence="2">
    <location>
        <begin position="102"/>
        <end position="193"/>
    </location>
</feature>
<name>A0ABW7XHB6_9MICO</name>
<gene>
    <name evidence="3" type="ORF">ACH47X_08370</name>
</gene>
<evidence type="ECO:0000259" key="2">
    <source>
        <dbReference type="Pfam" id="PF02517"/>
    </source>
</evidence>
<evidence type="ECO:0000313" key="4">
    <source>
        <dbReference type="Proteomes" id="UP001611580"/>
    </source>
</evidence>
<dbReference type="PANTHER" id="PTHR39430:SF1">
    <property type="entry name" value="PROTEASE"/>
    <property type="match status" value="1"/>
</dbReference>
<keyword evidence="4" id="KW-1185">Reference proteome</keyword>
<dbReference type="EMBL" id="JBIRYI010000004">
    <property type="protein sequence ID" value="MFI2486910.1"/>
    <property type="molecule type" value="Genomic_DNA"/>
</dbReference>
<feature type="transmembrane region" description="Helical" evidence="1">
    <location>
        <begin position="181"/>
        <end position="199"/>
    </location>
</feature>
<dbReference type="Proteomes" id="UP001611580">
    <property type="component" value="Unassembled WGS sequence"/>
</dbReference>
<reference evidence="3 4" key="1">
    <citation type="submission" date="2024-10" db="EMBL/GenBank/DDBJ databases">
        <title>The Natural Products Discovery Center: Release of the First 8490 Sequenced Strains for Exploring Actinobacteria Biosynthetic Diversity.</title>
        <authorList>
            <person name="Kalkreuter E."/>
            <person name="Kautsar S.A."/>
            <person name="Yang D."/>
            <person name="Bader C.D."/>
            <person name="Teijaro C.N."/>
            <person name="Fluegel L."/>
            <person name="Davis C.M."/>
            <person name="Simpson J.R."/>
            <person name="Lauterbach L."/>
            <person name="Steele A.D."/>
            <person name="Gui C."/>
            <person name="Meng S."/>
            <person name="Li G."/>
            <person name="Viehrig K."/>
            <person name="Ye F."/>
            <person name="Su P."/>
            <person name="Kiefer A.F."/>
            <person name="Nichols A."/>
            <person name="Cepeda A.J."/>
            <person name="Yan W."/>
            <person name="Fan B."/>
            <person name="Jiang Y."/>
            <person name="Adhikari A."/>
            <person name="Zheng C.-J."/>
            <person name="Schuster L."/>
            <person name="Cowan T.M."/>
            <person name="Smanski M.J."/>
            <person name="Chevrette M.G."/>
            <person name="De Carvalho L.P.S."/>
            <person name="Shen B."/>
        </authorList>
    </citation>
    <scope>NUCLEOTIDE SEQUENCE [LARGE SCALE GENOMIC DNA]</scope>
    <source>
        <strain evidence="3 4">NPDC019481</strain>
    </source>
</reference>
<feature type="transmembrane region" description="Helical" evidence="1">
    <location>
        <begin position="67"/>
        <end position="89"/>
    </location>
</feature>
<dbReference type="InterPro" id="IPR003675">
    <property type="entry name" value="Rce1/LyrA-like_dom"/>
</dbReference>
<comment type="caution">
    <text evidence="3">The sequence shown here is derived from an EMBL/GenBank/DDBJ whole genome shotgun (WGS) entry which is preliminary data.</text>
</comment>
<dbReference type="Pfam" id="PF02517">
    <property type="entry name" value="Rce1-like"/>
    <property type="match status" value="1"/>
</dbReference>
<keyword evidence="1" id="KW-0812">Transmembrane</keyword>
<feature type="transmembrane region" description="Helical" evidence="1">
    <location>
        <begin position="101"/>
        <end position="120"/>
    </location>
</feature>
<feature type="transmembrane region" description="Helical" evidence="1">
    <location>
        <begin position="29"/>
        <end position="46"/>
    </location>
</feature>
<accession>A0ABW7XHB6</accession>
<keyword evidence="1" id="KW-0472">Membrane</keyword>
<keyword evidence="1" id="KW-1133">Transmembrane helix</keyword>
<evidence type="ECO:0000313" key="3">
    <source>
        <dbReference type="EMBL" id="MFI2486910.1"/>
    </source>
</evidence>
<proteinExistence type="predicted"/>
<evidence type="ECO:0000256" key="1">
    <source>
        <dbReference type="SAM" id="Phobius"/>
    </source>
</evidence>
<feature type="transmembrane region" description="Helical" evidence="1">
    <location>
        <begin position="232"/>
        <end position="251"/>
    </location>
</feature>
<organism evidence="3 4">
    <name type="scientific">Promicromonospora kroppenstedtii</name>
    <dbReference type="NCBI Taxonomy" id="440482"/>
    <lineage>
        <taxon>Bacteria</taxon>
        <taxon>Bacillati</taxon>
        <taxon>Actinomycetota</taxon>
        <taxon>Actinomycetes</taxon>
        <taxon>Micrococcales</taxon>
        <taxon>Promicromonosporaceae</taxon>
        <taxon>Promicromonospora</taxon>
    </lineage>
</organism>
<feature type="transmembrane region" description="Helical" evidence="1">
    <location>
        <begin position="132"/>
        <end position="151"/>
    </location>
</feature>